<keyword evidence="3 4" id="KW-0132">Cell division</keyword>
<comment type="similarity">
    <text evidence="1 3">Belongs to the MinE family.</text>
</comment>
<evidence type="ECO:0000313" key="5">
    <source>
        <dbReference type="Proteomes" id="UP000824024"/>
    </source>
</evidence>
<proteinExistence type="inferred from homology"/>
<gene>
    <name evidence="3 4" type="primary">minE</name>
    <name evidence="4" type="ORF">IAA08_11410</name>
</gene>
<dbReference type="Proteomes" id="UP000824024">
    <property type="component" value="Unassembled WGS sequence"/>
</dbReference>
<dbReference type="InterPro" id="IPR036707">
    <property type="entry name" value="MinE_sf"/>
</dbReference>
<comment type="function">
    <text evidence="2 3">Prevents the cell division inhibition by proteins MinC and MinD at internal division sites while permitting inhibition at polar sites. This ensures cell division at the proper site by restricting the formation of a division septum at the midpoint of the long axis of the cell.</text>
</comment>
<dbReference type="Pfam" id="PF03776">
    <property type="entry name" value="MinE"/>
    <property type="match status" value="1"/>
</dbReference>
<protein>
    <recommendedName>
        <fullName evidence="3">Cell division topological specificity factor</fullName>
    </recommendedName>
</protein>
<evidence type="ECO:0000256" key="3">
    <source>
        <dbReference type="HAMAP-Rule" id="MF_00262"/>
    </source>
</evidence>
<reference evidence="4" key="2">
    <citation type="submission" date="2021-04" db="EMBL/GenBank/DDBJ databases">
        <authorList>
            <person name="Gilroy R."/>
        </authorList>
    </citation>
    <scope>NUCLEOTIDE SEQUENCE</scope>
    <source>
        <strain evidence="4">CHK192-9172</strain>
    </source>
</reference>
<dbReference type="SUPFAM" id="SSF55229">
    <property type="entry name" value="Cell division protein MinE topological specificity domain"/>
    <property type="match status" value="1"/>
</dbReference>
<dbReference type="AlphaFoldDB" id="A0A9D2D4X8"/>
<reference evidence="4" key="1">
    <citation type="journal article" date="2021" name="PeerJ">
        <title>Extensive microbial diversity within the chicken gut microbiome revealed by metagenomics and culture.</title>
        <authorList>
            <person name="Gilroy R."/>
            <person name="Ravi A."/>
            <person name="Getino M."/>
            <person name="Pursley I."/>
            <person name="Horton D.L."/>
            <person name="Alikhan N.F."/>
            <person name="Baker D."/>
            <person name="Gharbi K."/>
            <person name="Hall N."/>
            <person name="Watson M."/>
            <person name="Adriaenssens E.M."/>
            <person name="Foster-Nyarko E."/>
            <person name="Jarju S."/>
            <person name="Secka A."/>
            <person name="Antonio M."/>
            <person name="Oren A."/>
            <person name="Chaudhuri R.R."/>
            <person name="La Ragione R."/>
            <person name="Hildebrand F."/>
            <person name="Pallen M.J."/>
        </authorList>
    </citation>
    <scope>NUCLEOTIDE SEQUENCE</scope>
    <source>
        <strain evidence="4">CHK192-9172</strain>
    </source>
</reference>
<dbReference type="InterPro" id="IPR005527">
    <property type="entry name" value="MinE"/>
</dbReference>
<evidence type="ECO:0000313" key="4">
    <source>
        <dbReference type="EMBL" id="HIZ08526.1"/>
    </source>
</evidence>
<dbReference type="HAMAP" id="MF_00262">
    <property type="entry name" value="MinE"/>
    <property type="match status" value="1"/>
</dbReference>
<sequence length="89" mass="10509">MKKFIFFKRKTSGSIARERLKILLLSDRMNFTSDITEKIQRDLIRCISKYLDVDEKGMQIRFEPPGKNQEADSSCIKATIPVRNMKQRR</sequence>
<comment type="caution">
    <text evidence="4">The sequence shown here is derived from an EMBL/GenBank/DDBJ whole genome shotgun (WGS) entry which is preliminary data.</text>
</comment>
<dbReference type="GO" id="GO:0032955">
    <property type="term" value="P:regulation of division septum assembly"/>
    <property type="evidence" value="ECO:0007669"/>
    <property type="project" value="InterPro"/>
</dbReference>
<evidence type="ECO:0000256" key="2">
    <source>
        <dbReference type="ARBA" id="ARBA00025265"/>
    </source>
</evidence>
<dbReference type="Gene3D" id="3.30.1070.10">
    <property type="entry name" value="Cell division topological specificity factor MinE"/>
    <property type="match status" value="1"/>
</dbReference>
<name>A0A9D2D4X8_9FIRM</name>
<organism evidence="4 5">
    <name type="scientific">Candidatus Eubacterium avistercoris</name>
    <dbReference type="NCBI Taxonomy" id="2838567"/>
    <lineage>
        <taxon>Bacteria</taxon>
        <taxon>Bacillati</taxon>
        <taxon>Bacillota</taxon>
        <taxon>Clostridia</taxon>
        <taxon>Eubacteriales</taxon>
        <taxon>Eubacteriaceae</taxon>
        <taxon>Eubacterium</taxon>
    </lineage>
</organism>
<keyword evidence="3" id="KW-0131">Cell cycle</keyword>
<dbReference type="EMBL" id="DXCH01000304">
    <property type="protein sequence ID" value="HIZ08526.1"/>
    <property type="molecule type" value="Genomic_DNA"/>
</dbReference>
<dbReference type="NCBIfam" id="TIGR01215">
    <property type="entry name" value="minE"/>
    <property type="match status" value="1"/>
</dbReference>
<accession>A0A9D2D4X8</accession>
<evidence type="ECO:0000256" key="1">
    <source>
        <dbReference type="ARBA" id="ARBA00008168"/>
    </source>
</evidence>
<dbReference type="GO" id="GO:0051301">
    <property type="term" value="P:cell division"/>
    <property type="evidence" value="ECO:0007669"/>
    <property type="project" value="UniProtKB-KW"/>
</dbReference>